<feature type="compositionally biased region" description="Polar residues" evidence="1">
    <location>
        <begin position="42"/>
        <end position="60"/>
    </location>
</feature>
<feature type="compositionally biased region" description="Polar residues" evidence="1">
    <location>
        <begin position="166"/>
        <end position="177"/>
    </location>
</feature>
<keyword evidence="2" id="KW-0472">Membrane</keyword>
<evidence type="ECO:0000256" key="2">
    <source>
        <dbReference type="SAM" id="Phobius"/>
    </source>
</evidence>
<sequence>MRTAFLVHTIILCFCLVRGTTVQNSPTLSLPKQESKLEKPNGNDNQTAASSAVNKTQNIAVTKGNETDKGEQEQKTNRSENIGHEPAKTQSQDSLTNKNGEDKKKKTDEAKDVTTTPVRPGVGEKEEEEKKSVVEPAKPEAGVTKEKSDVDNTKNNKPEGSEQKETQSVNATENNPQLEDANNDQTAAKNKEPQIDPSGVRDETESSHFFAYLVSTAVMVAVLYIAYHNKRKIFAFLLEGKKYRSTRRPKSTEYQKLEQHM</sequence>
<keyword evidence="3" id="KW-0732">Signal</keyword>
<feature type="compositionally biased region" description="Basic and acidic residues" evidence="1">
    <location>
        <begin position="65"/>
        <end position="87"/>
    </location>
</feature>
<dbReference type="PANTHER" id="PTHR16502:SF0">
    <property type="entry name" value="KERATINOCYTE-ASSOCIATED TRANSMEMBRANE PROTEIN 2"/>
    <property type="match status" value="1"/>
</dbReference>
<dbReference type="InParanoid" id="A0A6J2QB65"/>
<dbReference type="OrthoDB" id="5846619at2759"/>
<feature type="transmembrane region" description="Helical" evidence="2">
    <location>
        <begin position="209"/>
        <end position="227"/>
    </location>
</feature>
<feature type="compositionally biased region" description="Basic and acidic residues" evidence="1">
    <location>
        <begin position="99"/>
        <end position="112"/>
    </location>
</feature>
<keyword evidence="2" id="KW-0812">Transmembrane</keyword>
<dbReference type="GeneID" id="115013474"/>
<feature type="compositionally biased region" description="Polar residues" evidence="1">
    <location>
        <begin position="88"/>
        <end position="98"/>
    </location>
</feature>
<protein>
    <submittedName>
        <fullName evidence="5">Trans-Golgi network integral membrane protein 2</fullName>
    </submittedName>
</protein>
<gene>
    <name evidence="5" type="primary">tgoln2</name>
</gene>
<feature type="compositionally biased region" description="Basic and acidic residues" evidence="1">
    <location>
        <begin position="143"/>
        <end position="165"/>
    </location>
</feature>
<dbReference type="CTD" id="10618"/>
<feature type="compositionally biased region" description="Basic and acidic residues" evidence="1">
    <location>
        <begin position="189"/>
        <end position="202"/>
    </location>
</feature>
<accession>A0A6J2QB65</accession>
<evidence type="ECO:0000256" key="3">
    <source>
        <dbReference type="SAM" id="SignalP"/>
    </source>
</evidence>
<evidence type="ECO:0000313" key="4">
    <source>
        <dbReference type="Proteomes" id="UP000504630"/>
    </source>
</evidence>
<dbReference type="PANTHER" id="PTHR16502">
    <property type="entry name" value="KERATINOCYTE-ASSOCIATED TRANSMEMBRANE PROTEIN 2"/>
    <property type="match status" value="1"/>
</dbReference>
<dbReference type="InterPro" id="IPR037645">
    <property type="entry name" value="KCT2"/>
</dbReference>
<proteinExistence type="predicted"/>
<feature type="compositionally biased region" description="Basic and acidic residues" evidence="1">
    <location>
        <begin position="122"/>
        <end position="133"/>
    </location>
</feature>
<dbReference type="KEGG" id="cgob:115013474"/>
<feature type="signal peptide" evidence="3">
    <location>
        <begin position="1"/>
        <end position="19"/>
    </location>
</feature>
<keyword evidence="4" id="KW-1185">Reference proteome</keyword>
<dbReference type="Pfam" id="PF17818">
    <property type="entry name" value="KCT2"/>
    <property type="match status" value="1"/>
</dbReference>
<dbReference type="RefSeq" id="XP_029295673.1">
    <property type="nucleotide sequence ID" value="XM_029439813.1"/>
</dbReference>
<dbReference type="Proteomes" id="UP000504630">
    <property type="component" value="Chromosome 9"/>
</dbReference>
<organism evidence="4 5">
    <name type="scientific">Cottoperca gobio</name>
    <name type="common">Frogmouth</name>
    <name type="synonym">Aphritis gobio</name>
    <dbReference type="NCBI Taxonomy" id="56716"/>
    <lineage>
        <taxon>Eukaryota</taxon>
        <taxon>Metazoa</taxon>
        <taxon>Chordata</taxon>
        <taxon>Craniata</taxon>
        <taxon>Vertebrata</taxon>
        <taxon>Euteleostomi</taxon>
        <taxon>Actinopterygii</taxon>
        <taxon>Neopterygii</taxon>
        <taxon>Teleostei</taxon>
        <taxon>Neoteleostei</taxon>
        <taxon>Acanthomorphata</taxon>
        <taxon>Eupercaria</taxon>
        <taxon>Perciformes</taxon>
        <taxon>Notothenioidei</taxon>
        <taxon>Bovichtidae</taxon>
        <taxon>Cottoperca</taxon>
    </lineage>
</organism>
<feature type="chain" id="PRO_5027117917" evidence="3">
    <location>
        <begin position="20"/>
        <end position="261"/>
    </location>
</feature>
<evidence type="ECO:0000256" key="1">
    <source>
        <dbReference type="SAM" id="MobiDB-lite"/>
    </source>
</evidence>
<name>A0A6J2QB65_COTGO</name>
<keyword evidence="2" id="KW-1133">Transmembrane helix</keyword>
<reference evidence="5" key="1">
    <citation type="submission" date="2025-08" db="UniProtKB">
        <authorList>
            <consortium name="RefSeq"/>
        </authorList>
    </citation>
    <scope>IDENTIFICATION</scope>
</reference>
<dbReference type="AlphaFoldDB" id="A0A6J2QB65"/>
<evidence type="ECO:0000313" key="5">
    <source>
        <dbReference type="RefSeq" id="XP_029295673.1"/>
    </source>
</evidence>
<feature type="region of interest" description="Disordered" evidence="1">
    <location>
        <begin position="24"/>
        <end position="202"/>
    </location>
</feature>